<dbReference type="AlphaFoldDB" id="A0A1H7T5V6"/>
<dbReference type="Gene3D" id="3.90.550.10">
    <property type="entry name" value="Spore Coat Polysaccharide Biosynthesis Protein SpsA, Chain A"/>
    <property type="match status" value="1"/>
</dbReference>
<dbReference type="STRING" id="332977.SAMN05421740_110112"/>
<dbReference type="GO" id="GO:0005829">
    <property type="term" value="C:cytosol"/>
    <property type="evidence" value="ECO:0007669"/>
    <property type="project" value="TreeGrafter"/>
</dbReference>
<keyword evidence="2" id="KW-1185">Reference proteome</keyword>
<dbReference type="PANTHER" id="PTHR42866:SF1">
    <property type="entry name" value="SPORE COAT POLYSACCHARIDE BIOSYNTHESIS PROTEIN SPSF"/>
    <property type="match status" value="1"/>
</dbReference>
<dbReference type="EMBL" id="FNZR01000010">
    <property type="protein sequence ID" value="SEL80270.1"/>
    <property type="molecule type" value="Genomic_DNA"/>
</dbReference>
<evidence type="ECO:0000313" key="1">
    <source>
        <dbReference type="EMBL" id="SEL80270.1"/>
    </source>
</evidence>
<dbReference type="SUPFAM" id="SSF53448">
    <property type="entry name" value="Nucleotide-diphospho-sugar transferases"/>
    <property type="match status" value="1"/>
</dbReference>
<dbReference type="Pfam" id="PF02348">
    <property type="entry name" value="CTP_transf_3"/>
    <property type="match status" value="1"/>
</dbReference>
<dbReference type="InterPro" id="IPR029044">
    <property type="entry name" value="Nucleotide-diphossugar_trans"/>
</dbReference>
<dbReference type="PANTHER" id="PTHR42866">
    <property type="entry name" value="3-DEOXY-MANNO-OCTULOSONATE CYTIDYLYLTRANSFERASE"/>
    <property type="match status" value="1"/>
</dbReference>
<reference evidence="2" key="1">
    <citation type="submission" date="2016-10" db="EMBL/GenBank/DDBJ databases">
        <authorList>
            <person name="Varghese N."/>
            <person name="Submissions S."/>
        </authorList>
    </citation>
    <scope>NUCLEOTIDE SEQUENCE [LARGE SCALE GENOMIC DNA]</scope>
    <source>
        <strain evidence="2">Jip14</strain>
    </source>
</reference>
<dbReference type="RefSeq" id="WP_090608366.1">
    <property type="nucleotide sequence ID" value="NZ_FNZR01000010.1"/>
</dbReference>
<accession>A0A1H7T5V6</accession>
<sequence>MRVNVFIYARFNSSRLPGKVLFKIGNETVLGICINKLKTIPNLNLIVATSDKQTDDPIAKWCDTIGVHHFRGDLQDVAERTIQCINDYPCDVFFRVNADSPFLQPFLFRKALAIISKNQRIDVVSNVYKRSFPYGIAVELINTQTYLKYVGDFNASEREHITSYFYRNDSIFNIVNIEYEHNYSQLRWVLDTPEDWARLNELHTIYPDLYNLHLEQLIRIQKFN</sequence>
<dbReference type="Proteomes" id="UP000198916">
    <property type="component" value="Unassembled WGS sequence"/>
</dbReference>
<proteinExistence type="predicted"/>
<name>A0A1H7T5V6_9SPHI</name>
<gene>
    <name evidence="1" type="ORF">SAMN05421740_110112</name>
</gene>
<dbReference type="InterPro" id="IPR003329">
    <property type="entry name" value="Cytidylyl_trans"/>
</dbReference>
<organism evidence="1 2">
    <name type="scientific">Parapedobacter koreensis</name>
    <dbReference type="NCBI Taxonomy" id="332977"/>
    <lineage>
        <taxon>Bacteria</taxon>
        <taxon>Pseudomonadati</taxon>
        <taxon>Bacteroidota</taxon>
        <taxon>Sphingobacteriia</taxon>
        <taxon>Sphingobacteriales</taxon>
        <taxon>Sphingobacteriaceae</taxon>
        <taxon>Parapedobacter</taxon>
    </lineage>
</organism>
<protein>
    <submittedName>
        <fullName evidence="1">Spore coat polysaccharide biosynthesis protein SpsF</fullName>
    </submittedName>
</protein>
<dbReference type="OrthoDB" id="9815559at2"/>
<evidence type="ECO:0000313" key="2">
    <source>
        <dbReference type="Proteomes" id="UP000198916"/>
    </source>
</evidence>